<dbReference type="NCBIfam" id="TIGR00042">
    <property type="entry name" value="RdgB/HAM1 family non-canonical purine NTP pyrophosphatase"/>
    <property type="match status" value="1"/>
</dbReference>
<accession>A0A0F9GSS2</accession>
<keyword evidence="6" id="KW-0378">Hydrolase</keyword>
<dbReference type="Gene3D" id="3.40.50.300">
    <property type="entry name" value="P-loop containing nucleotide triphosphate hydrolases"/>
    <property type="match status" value="1"/>
</dbReference>
<evidence type="ECO:0000256" key="11">
    <source>
        <dbReference type="ARBA" id="ARBA00052017"/>
    </source>
</evidence>
<dbReference type="NCBIfam" id="TIGR00152">
    <property type="entry name" value="dephospho-CoA kinase"/>
    <property type="match status" value="1"/>
</dbReference>
<keyword evidence="8" id="KW-0460">Magnesium</keyword>
<dbReference type="SUPFAM" id="SSF52540">
    <property type="entry name" value="P-loop containing nucleoside triphosphate hydrolases"/>
    <property type="match status" value="1"/>
</dbReference>
<evidence type="ECO:0000256" key="14">
    <source>
        <dbReference type="ARBA" id="ARBA00075987"/>
    </source>
</evidence>
<name>A0A0F9GSS2_9ZZZZ</name>
<evidence type="ECO:0000256" key="1">
    <source>
        <dbReference type="ARBA" id="ARBA00001946"/>
    </source>
</evidence>
<dbReference type="Gene3D" id="3.90.950.10">
    <property type="match status" value="1"/>
</dbReference>
<comment type="catalytic activity">
    <reaction evidence="11">
        <text>XTP + H2O = XMP + diphosphate + H(+)</text>
        <dbReference type="Rhea" id="RHEA:28610"/>
        <dbReference type="ChEBI" id="CHEBI:15377"/>
        <dbReference type="ChEBI" id="CHEBI:15378"/>
        <dbReference type="ChEBI" id="CHEBI:33019"/>
        <dbReference type="ChEBI" id="CHEBI:57464"/>
        <dbReference type="ChEBI" id="CHEBI:61314"/>
        <dbReference type="EC" id="3.6.1.66"/>
    </reaction>
</comment>
<keyword evidence="5" id="KW-0547">Nucleotide-binding</keyword>
<dbReference type="InterPro" id="IPR020922">
    <property type="entry name" value="dITP/XTP_pyrophosphatase"/>
</dbReference>
<gene>
    <name evidence="18" type="ORF">LCGC14_1790410</name>
</gene>
<dbReference type="GO" id="GO:0017111">
    <property type="term" value="F:ribonucleoside triphosphate phosphatase activity"/>
    <property type="evidence" value="ECO:0007669"/>
    <property type="project" value="InterPro"/>
</dbReference>
<dbReference type="HAMAP" id="MF_01405">
    <property type="entry name" value="Non_canon_purine_NTPase"/>
    <property type="match status" value="1"/>
</dbReference>
<protein>
    <recommendedName>
        <fullName evidence="13">dITP/XTP pyrophosphatase</fullName>
        <ecNumber evidence="12">3.6.1.66</ecNumber>
    </recommendedName>
    <alternativeName>
        <fullName evidence="14">Non-canonical purine NTP pyrophosphatase</fullName>
    </alternativeName>
    <alternativeName>
        <fullName evidence="15">Non-standard purine NTP pyrophosphatase</fullName>
    </alternativeName>
    <alternativeName>
        <fullName evidence="17">Nucleoside-triphosphate diphosphatase</fullName>
    </alternativeName>
    <alternativeName>
        <fullName evidence="16">Nucleoside-triphosphate pyrophosphatase</fullName>
    </alternativeName>
</protein>
<evidence type="ECO:0000256" key="17">
    <source>
        <dbReference type="ARBA" id="ARBA00083635"/>
    </source>
</evidence>
<sequence length="391" mass="43849">MDVVLATKNLDKIKEIKNALKELKLRILTLKDFPDFPDVEEDEGSLYGNALKKARTIAKFSRKLSLADDSGLEVEALEGAPGVFSARFAGQEASYEDNNLKLLSLLQGVSLDKRKATFRCAIAISEGNKERVVEGVCKGTILPEMVGSNGFGYDPLFEPEGSGRSFAQMSLKEKERISHRGRALRKAKEILEDWERRLVLGLTGSIGSGKSTVARMFQELGAEIIDADKVGHSLLEKKEVRESIVKNFGSSILDKEGKIERRKLGKIVFRDKKRLEELNSIIHPLIFTEIKRRITFSEARIIIIDAAILLETGGDSLVDKVIVVNVCCKTRRERIKKSSLLSSKEVEGIIKAQFSQDEKIQRADFLIENEKSIEESKRQVERIWGKLVARC</sequence>
<dbReference type="PANTHER" id="PTHR11067:SF9">
    <property type="entry name" value="INOSINE TRIPHOSPHATE PYROPHOSPHATASE"/>
    <property type="match status" value="1"/>
</dbReference>
<dbReference type="EMBL" id="LAZR01017087">
    <property type="protein sequence ID" value="KKM01840.1"/>
    <property type="molecule type" value="Genomic_DNA"/>
</dbReference>
<dbReference type="GO" id="GO:0004140">
    <property type="term" value="F:dephospho-CoA kinase activity"/>
    <property type="evidence" value="ECO:0007669"/>
    <property type="project" value="InterPro"/>
</dbReference>
<comment type="similarity">
    <text evidence="2">Belongs to the HAM1 NTPase family.</text>
</comment>
<comment type="caution">
    <text evidence="18">The sequence shown here is derived from an EMBL/GenBank/DDBJ whole genome shotgun (WGS) entry which is preliminary data.</text>
</comment>
<dbReference type="InterPro" id="IPR027417">
    <property type="entry name" value="P-loop_NTPase"/>
</dbReference>
<evidence type="ECO:0000256" key="4">
    <source>
        <dbReference type="ARBA" id="ARBA00022723"/>
    </source>
</evidence>
<dbReference type="FunFam" id="3.90.950.10:FF:000001">
    <property type="entry name" value="dITP/XTP pyrophosphatase"/>
    <property type="match status" value="1"/>
</dbReference>
<dbReference type="PANTHER" id="PTHR11067">
    <property type="entry name" value="INOSINE TRIPHOSPHATE PYROPHOSPHATASE/HAM1 PROTEIN"/>
    <property type="match status" value="1"/>
</dbReference>
<dbReference type="GO" id="GO:0009146">
    <property type="term" value="P:purine nucleoside triphosphate catabolic process"/>
    <property type="evidence" value="ECO:0007669"/>
    <property type="project" value="UniProtKB-ARBA"/>
</dbReference>
<dbReference type="GO" id="GO:0005829">
    <property type="term" value="C:cytosol"/>
    <property type="evidence" value="ECO:0007669"/>
    <property type="project" value="TreeGrafter"/>
</dbReference>
<keyword evidence="7" id="KW-0067">ATP-binding</keyword>
<dbReference type="InterPro" id="IPR001977">
    <property type="entry name" value="Depp_CoAkinase"/>
</dbReference>
<dbReference type="AlphaFoldDB" id="A0A0F9GSS2"/>
<dbReference type="GO" id="GO:0035870">
    <property type="term" value="F:dITP diphosphatase activity"/>
    <property type="evidence" value="ECO:0007669"/>
    <property type="project" value="UniProtKB-ARBA"/>
</dbReference>
<dbReference type="GO" id="GO:0036220">
    <property type="term" value="F:ITP diphosphatase activity"/>
    <property type="evidence" value="ECO:0007669"/>
    <property type="project" value="UniProtKB-EC"/>
</dbReference>
<comment type="catalytic activity">
    <reaction evidence="10">
        <text>dITP + H2O = dIMP + diphosphate + H(+)</text>
        <dbReference type="Rhea" id="RHEA:28342"/>
        <dbReference type="ChEBI" id="CHEBI:15377"/>
        <dbReference type="ChEBI" id="CHEBI:15378"/>
        <dbReference type="ChEBI" id="CHEBI:33019"/>
        <dbReference type="ChEBI" id="CHEBI:61194"/>
        <dbReference type="ChEBI" id="CHEBI:61382"/>
        <dbReference type="EC" id="3.6.1.66"/>
    </reaction>
</comment>
<evidence type="ECO:0000256" key="3">
    <source>
        <dbReference type="ARBA" id="ARBA00011738"/>
    </source>
</evidence>
<organism evidence="18">
    <name type="scientific">marine sediment metagenome</name>
    <dbReference type="NCBI Taxonomy" id="412755"/>
    <lineage>
        <taxon>unclassified sequences</taxon>
        <taxon>metagenomes</taxon>
        <taxon>ecological metagenomes</taxon>
    </lineage>
</organism>
<evidence type="ECO:0000256" key="7">
    <source>
        <dbReference type="ARBA" id="ARBA00022840"/>
    </source>
</evidence>
<evidence type="ECO:0000313" key="18">
    <source>
        <dbReference type="EMBL" id="KKM01840.1"/>
    </source>
</evidence>
<dbReference type="EC" id="3.6.1.66" evidence="12"/>
<dbReference type="Pfam" id="PF01121">
    <property type="entry name" value="CoaE"/>
    <property type="match status" value="1"/>
</dbReference>
<dbReference type="GO" id="GO:0009117">
    <property type="term" value="P:nucleotide metabolic process"/>
    <property type="evidence" value="ECO:0007669"/>
    <property type="project" value="UniProtKB-KW"/>
</dbReference>
<reference evidence="18" key="1">
    <citation type="journal article" date="2015" name="Nature">
        <title>Complex archaea that bridge the gap between prokaryotes and eukaryotes.</title>
        <authorList>
            <person name="Spang A."/>
            <person name="Saw J.H."/>
            <person name="Jorgensen S.L."/>
            <person name="Zaremba-Niedzwiedzka K."/>
            <person name="Martijn J."/>
            <person name="Lind A.E."/>
            <person name="van Eijk R."/>
            <person name="Schleper C."/>
            <person name="Guy L."/>
            <person name="Ettema T.J."/>
        </authorList>
    </citation>
    <scope>NUCLEOTIDE SEQUENCE</scope>
</reference>
<dbReference type="InterPro" id="IPR029001">
    <property type="entry name" value="ITPase-like_fam"/>
</dbReference>
<dbReference type="CDD" id="cd02022">
    <property type="entry name" value="DPCK"/>
    <property type="match status" value="1"/>
</dbReference>
<comment type="subunit">
    <text evidence="3">Homodimer.</text>
</comment>
<dbReference type="GO" id="GO:0046872">
    <property type="term" value="F:metal ion binding"/>
    <property type="evidence" value="ECO:0007669"/>
    <property type="project" value="UniProtKB-KW"/>
</dbReference>
<evidence type="ECO:0000256" key="2">
    <source>
        <dbReference type="ARBA" id="ARBA00008023"/>
    </source>
</evidence>
<evidence type="ECO:0000256" key="6">
    <source>
        <dbReference type="ARBA" id="ARBA00022801"/>
    </source>
</evidence>
<dbReference type="GO" id="GO:0036222">
    <property type="term" value="F:XTP diphosphatase activity"/>
    <property type="evidence" value="ECO:0007669"/>
    <property type="project" value="UniProtKB-ARBA"/>
</dbReference>
<dbReference type="PROSITE" id="PS51219">
    <property type="entry name" value="DPCK"/>
    <property type="match status" value="1"/>
</dbReference>
<dbReference type="HAMAP" id="MF_00376">
    <property type="entry name" value="Dephospho_CoA_kinase"/>
    <property type="match status" value="1"/>
</dbReference>
<evidence type="ECO:0000256" key="15">
    <source>
        <dbReference type="ARBA" id="ARBA00078805"/>
    </source>
</evidence>
<evidence type="ECO:0000256" key="12">
    <source>
        <dbReference type="ARBA" id="ARBA00066468"/>
    </source>
</evidence>
<evidence type="ECO:0000256" key="16">
    <source>
        <dbReference type="ARBA" id="ARBA00083186"/>
    </source>
</evidence>
<dbReference type="Pfam" id="PF01725">
    <property type="entry name" value="Ham1p_like"/>
    <property type="match status" value="1"/>
</dbReference>
<evidence type="ECO:0000256" key="10">
    <source>
        <dbReference type="ARBA" id="ARBA00051875"/>
    </source>
</evidence>
<comment type="cofactor">
    <cofactor evidence="1">
        <name>Mg(2+)</name>
        <dbReference type="ChEBI" id="CHEBI:18420"/>
    </cofactor>
</comment>
<proteinExistence type="inferred from homology"/>
<dbReference type="CDD" id="cd00515">
    <property type="entry name" value="HAM1"/>
    <property type="match status" value="1"/>
</dbReference>
<keyword evidence="4" id="KW-0479">Metal-binding</keyword>
<keyword evidence="9" id="KW-0546">Nucleotide metabolism</keyword>
<dbReference type="GO" id="GO:0015937">
    <property type="term" value="P:coenzyme A biosynthetic process"/>
    <property type="evidence" value="ECO:0007669"/>
    <property type="project" value="InterPro"/>
</dbReference>
<evidence type="ECO:0000256" key="5">
    <source>
        <dbReference type="ARBA" id="ARBA00022741"/>
    </source>
</evidence>
<evidence type="ECO:0000256" key="9">
    <source>
        <dbReference type="ARBA" id="ARBA00023080"/>
    </source>
</evidence>
<dbReference type="InterPro" id="IPR002637">
    <property type="entry name" value="RdgB/HAM1"/>
</dbReference>
<dbReference type="SUPFAM" id="SSF52972">
    <property type="entry name" value="ITPase-like"/>
    <property type="match status" value="1"/>
</dbReference>
<evidence type="ECO:0000256" key="8">
    <source>
        <dbReference type="ARBA" id="ARBA00022842"/>
    </source>
</evidence>
<evidence type="ECO:0000256" key="13">
    <source>
        <dbReference type="ARBA" id="ARBA00071289"/>
    </source>
</evidence>
<dbReference type="GO" id="GO:0005524">
    <property type="term" value="F:ATP binding"/>
    <property type="evidence" value="ECO:0007669"/>
    <property type="project" value="UniProtKB-KW"/>
</dbReference>